<dbReference type="Proteomes" id="UP000887023">
    <property type="component" value="Chromosome"/>
</dbReference>
<evidence type="ECO:0000256" key="1">
    <source>
        <dbReference type="ARBA" id="ARBA00023015"/>
    </source>
</evidence>
<keyword evidence="5" id="KW-1185">Reference proteome</keyword>
<organism evidence="4 5">
    <name type="scientific">Skermania pinensis</name>
    <dbReference type="NCBI Taxonomy" id="39122"/>
    <lineage>
        <taxon>Bacteria</taxon>
        <taxon>Bacillati</taxon>
        <taxon>Actinomycetota</taxon>
        <taxon>Actinomycetes</taxon>
        <taxon>Mycobacteriales</taxon>
        <taxon>Gordoniaceae</taxon>
        <taxon>Skermania</taxon>
    </lineage>
</organism>
<dbReference type="PANTHER" id="PTHR30055">
    <property type="entry name" value="HTH-TYPE TRANSCRIPTIONAL REGULATOR RUTR"/>
    <property type="match status" value="1"/>
</dbReference>
<proteinExistence type="predicted"/>
<dbReference type="RefSeq" id="WP_218820986.1">
    <property type="nucleotide sequence ID" value="NZ_CP079105.1"/>
</dbReference>
<gene>
    <name evidence="4" type="ORF">KV203_11005</name>
</gene>
<keyword evidence="3" id="KW-0804">Transcription</keyword>
<sequence length="425" mass="46467">MSDDRAALIDAALRIIIQKPSTLMEHGLRTESVVDEAGLYRAKLNREFKNKPNFINSVLSALLPPPAYPAGAVGEIVRQQLLADRLRSSAAVHKLISSHFDRLTEPAAVTRRLLANLFLGTDQHRERSVRDDYLRRDQLVGAAFEAGVEGIGATIRAPFNTKTFAVTMIAVIDGLLLRHRVDPAAVPPKVFANALLALISATVDVGQEHRDLDDQLAELDAAARSRLLVPRQRDLRTATIDAARAEFGRRGYYYAQIDSIGASVGVPPAEFRKLFETKAHIVVEALGPAMQAMTAGVADDCTLGLDEITVLRNHFHRFAQMAAEPDNGPFIDALLAVLVHDTYSDPAGLVAIKERLNMPAIILPVIASGQQRGLLRSQATALDLAASATNTMLLRCFTRRNVAAEENAEFMTDQLLYGMLSRPDR</sequence>
<protein>
    <submittedName>
        <fullName evidence="4">TetR/AcrR family transcriptional regulator</fullName>
    </submittedName>
</protein>
<reference evidence="4" key="1">
    <citation type="submission" date="2021-07" db="EMBL/GenBank/DDBJ databases">
        <title>Candidatus Kaistella beijingensis sp. nov. isolated from a municipal wastewater treatment plant is involved in sludge foaming.</title>
        <authorList>
            <person name="Song Y."/>
            <person name="Liu S.-J."/>
        </authorList>
    </citation>
    <scope>NUCLEOTIDE SEQUENCE</scope>
    <source>
        <strain evidence="4">DSM 43998</strain>
    </source>
</reference>
<keyword evidence="1" id="KW-0805">Transcription regulation</keyword>
<evidence type="ECO:0000313" key="5">
    <source>
        <dbReference type="Proteomes" id="UP000887023"/>
    </source>
</evidence>
<evidence type="ECO:0000256" key="3">
    <source>
        <dbReference type="ARBA" id="ARBA00023163"/>
    </source>
</evidence>
<keyword evidence="2" id="KW-0238">DNA-binding</keyword>
<dbReference type="InterPro" id="IPR050109">
    <property type="entry name" value="HTH-type_TetR-like_transc_reg"/>
</dbReference>
<dbReference type="EMBL" id="CP079105">
    <property type="protein sequence ID" value="QXQ12510.1"/>
    <property type="molecule type" value="Genomic_DNA"/>
</dbReference>
<evidence type="ECO:0000256" key="2">
    <source>
        <dbReference type="ARBA" id="ARBA00023125"/>
    </source>
</evidence>
<dbReference type="PANTHER" id="PTHR30055:SF234">
    <property type="entry name" value="HTH-TYPE TRANSCRIPTIONAL REGULATOR BETI"/>
    <property type="match status" value="1"/>
</dbReference>
<evidence type="ECO:0000313" key="4">
    <source>
        <dbReference type="EMBL" id="QXQ12510.1"/>
    </source>
</evidence>
<name>A0ABX8S7N2_9ACTN</name>
<accession>A0ABX8S7N2</accession>